<protein>
    <submittedName>
        <fullName evidence="1">Uncharacterized protein</fullName>
    </submittedName>
</protein>
<proteinExistence type="predicted"/>
<accession>A0ABR2HKL6</accession>
<keyword evidence="2" id="KW-1185">Reference proteome</keyword>
<gene>
    <name evidence="1" type="ORF">M9Y10_019260</name>
</gene>
<sequence>MLLHRINRDKRKNLKGRIAQVAAGEGKSIIIAMLASCIALKGCFVDIVSSSVCGFLLESSSKYEFDYNIIYSANSGFEFAFLREGIRGETMIESTQLFENIKKKRNHNLFIDIAINVARISYKKNSARTWIFKPIFQSVCNKIYDPIKIREILSRNAINDDQYKELEQITNDEIIQYI</sequence>
<dbReference type="Gene3D" id="3.40.50.300">
    <property type="entry name" value="P-loop containing nucleotide triphosphate hydrolases"/>
    <property type="match status" value="1"/>
</dbReference>
<dbReference type="EMBL" id="JAPFFF010000027">
    <property type="protein sequence ID" value="KAK8848204.1"/>
    <property type="molecule type" value="Genomic_DNA"/>
</dbReference>
<evidence type="ECO:0000313" key="1">
    <source>
        <dbReference type="EMBL" id="KAK8848204.1"/>
    </source>
</evidence>
<reference evidence="1 2" key="1">
    <citation type="submission" date="2024-04" db="EMBL/GenBank/DDBJ databases">
        <title>Tritrichomonas musculus Genome.</title>
        <authorList>
            <person name="Alves-Ferreira E."/>
            <person name="Grigg M."/>
            <person name="Lorenzi H."/>
            <person name="Galac M."/>
        </authorList>
    </citation>
    <scope>NUCLEOTIDE SEQUENCE [LARGE SCALE GENOMIC DNA]</scope>
    <source>
        <strain evidence="1 2">EAF2021</strain>
    </source>
</reference>
<comment type="caution">
    <text evidence="1">The sequence shown here is derived from an EMBL/GenBank/DDBJ whole genome shotgun (WGS) entry which is preliminary data.</text>
</comment>
<name>A0ABR2HKL6_9EUKA</name>
<dbReference type="InterPro" id="IPR027417">
    <property type="entry name" value="P-loop_NTPase"/>
</dbReference>
<organism evidence="1 2">
    <name type="scientific">Tritrichomonas musculus</name>
    <dbReference type="NCBI Taxonomy" id="1915356"/>
    <lineage>
        <taxon>Eukaryota</taxon>
        <taxon>Metamonada</taxon>
        <taxon>Parabasalia</taxon>
        <taxon>Tritrichomonadida</taxon>
        <taxon>Tritrichomonadidae</taxon>
        <taxon>Tritrichomonas</taxon>
    </lineage>
</organism>
<evidence type="ECO:0000313" key="2">
    <source>
        <dbReference type="Proteomes" id="UP001470230"/>
    </source>
</evidence>
<dbReference type="Proteomes" id="UP001470230">
    <property type="component" value="Unassembled WGS sequence"/>
</dbReference>